<dbReference type="EMBL" id="FUXB01000019">
    <property type="protein sequence ID" value="SKA24026.1"/>
    <property type="molecule type" value="Genomic_DNA"/>
</dbReference>
<organism evidence="5 6">
    <name type="scientific">Vibrio cincinnatiensis DSM 19608</name>
    <dbReference type="NCBI Taxonomy" id="1123491"/>
    <lineage>
        <taxon>Bacteria</taxon>
        <taxon>Pseudomonadati</taxon>
        <taxon>Pseudomonadota</taxon>
        <taxon>Gammaproteobacteria</taxon>
        <taxon>Vibrionales</taxon>
        <taxon>Vibrionaceae</taxon>
        <taxon>Vibrio</taxon>
    </lineage>
</organism>
<dbReference type="GO" id="GO:0051224">
    <property type="term" value="P:negative regulation of protein transport"/>
    <property type="evidence" value="ECO:0007669"/>
    <property type="project" value="UniProtKB-UniRule"/>
</dbReference>
<evidence type="ECO:0000256" key="3">
    <source>
        <dbReference type="ARBA" id="ARBA00023186"/>
    </source>
</evidence>
<gene>
    <name evidence="4" type="primary">napD</name>
    <name evidence="5" type="ORF">SAMN02745782_03066</name>
</gene>
<keyword evidence="6" id="KW-1185">Reference proteome</keyword>
<comment type="subcellular location">
    <subcellularLocation>
        <location evidence="1 4">Cytoplasm</location>
    </subcellularLocation>
</comment>
<accession>A0A1T4S7I1</accession>
<evidence type="ECO:0000256" key="4">
    <source>
        <dbReference type="HAMAP-Rule" id="MF_02200"/>
    </source>
</evidence>
<evidence type="ECO:0000313" key="5">
    <source>
        <dbReference type="EMBL" id="SKA24026.1"/>
    </source>
</evidence>
<protein>
    <recommendedName>
        <fullName evidence="4">Chaperone NapD</fullName>
    </recommendedName>
    <alternativeName>
        <fullName evidence="4">NapA signal peptide-binding chaperone NapD</fullName>
    </alternativeName>
</protein>
<keyword evidence="3 4" id="KW-0143">Chaperone</keyword>
<sequence>MSLNEVHISSLIVHTLPEHLDTVKAQINDFEQAEIYGDSPEGKIIVVLETESQGFVTETIDAINNLPHVLSVVLVYHQIDTLLPETNINTGNPHSQLEGDV</sequence>
<dbReference type="GeneID" id="70582266"/>
<dbReference type="STRING" id="1123491.SAMN02745782_03066"/>
<dbReference type="OrthoDB" id="5770785at2"/>
<dbReference type="Gene3D" id="3.30.70.920">
    <property type="match status" value="1"/>
</dbReference>
<dbReference type="GO" id="GO:0005048">
    <property type="term" value="F:signal sequence binding"/>
    <property type="evidence" value="ECO:0007669"/>
    <property type="project" value="UniProtKB-UniRule"/>
</dbReference>
<dbReference type="PANTHER" id="PTHR38603">
    <property type="entry name" value="CHAPERONE NAPD"/>
    <property type="match status" value="1"/>
</dbReference>
<dbReference type="GO" id="GO:0005737">
    <property type="term" value="C:cytoplasm"/>
    <property type="evidence" value="ECO:0007669"/>
    <property type="project" value="UniProtKB-SubCell"/>
</dbReference>
<proteinExistence type="inferred from homology"/>
<dbReference type="RefSeq" id="WP_078927403.1">
    <property type="nucleotide sequence ID" value="NZ_FUXB01000019.1"/>
</dbReference>
<comment type="function">
    <text evidence="4">Chaperone for NapA, the catalytic subunit of the periplasmic nitrate reductase. It binds directly and specifically to the twin-arginine signal peptide of NapA, preventing premature interaction with the Tat translocase and premature export.</text>
</comment>
<dbReference type="Pfam" id="PF03927">
    <property type="entry name" value="NapD"/>
    <property type="match status" value="1"/>
</dbReference>
<dbReference type="AlphaFoldDB" id="A0A1T4S7I1"/>
<name>A0A1T4S7I1_VIBCI</name>
<evidence type="ECO:0000256" key="1">
    <source>
        <dbReference type="ARBA" id="ARBA00004496"/>
    </source>
</evidence>
<evidence type="ECO:0000256" key="2">
    <source>
        <dbReference type="ARBA" id="ARBA00022490"/>
    </source>
</evidence>
<dbReference type="Proteomes" id="UP000190834">
    <property type="component" value="Unassembled WGS sequence"/>
</dbReference>
<dbReference type="FunFam" id="3.30.70.920:FF:000004">
    <property type="entry name" value="Chaperone NapD"/>
    <property type="match status" value="1"/>
</dbReference>
<dbReference type="PANTHER" id="PTHR38603:SF1">
    <property type="entry name" value="CHAPERONE NAPD"/>
    <property type="match status" value="1"/>
</dbReference>
<comment type="subunit">
    <text evidence="4">Interacts with the cytoplasmic NapA precursor.</text>
</comment>
<dbReference type="InterPro" id="IPR005623">
    <property type="entry name" value="Chaperone_NapD_NO3_reduct"/>
</dbReference>
<reference evidence="6" key="1">
    <citation type="submission" date="2017-02" db="EMBL/GenBank/DDBJ databases">
        <authorList>
            <person name="Varghese N."/>
            <person name="Submissions S."/>
        </authorList>
    </citation>
    <scope>NUCLEOTIDE SEQUENCE [LARGE SCALE GENOMIC DNA]</scope>
    <source>
        <strain evidence="6">DSM 19608</strain>
    </source>
</reference>
<comment type="similarity">
    <text evidence="4">Belongs to the NapD family.</text>
</comment>
<dbReference type="HAMAP" id="MF_02200">
    <property type="entry name" value="NapD"/>
    <property type="match status" value="1"/>
</dbReference>
<evidence type="ECO:0000313" key="6">
    <source>
        <dbReference type="Proteomes" id="UP000190834"/>
    </source>
</evidence>
<keyword evidence="2 4" id="KW-0963">Cytoplasm</keyword>